<evidence type="ECO:0000313" key="3">
    <source>
        <dbReference type="Proteomes" id="UP001352223"/>
    </source>
</evidence>
<dbReference type="EMBL" id="JAOZYB010000322">
    <property type="protein sequence ID" value="MEB3965061.1"/>
    <property type="molecule type" value="Genomic_DNA"/>
</dbReference>
<sequence length="138" mass="13738">MIPAVPPPNRRPAGRGLALLALVAAVLIGVLAMHGLGPEPTPANASARSSGHGMERVHERTVDRVAGECSHGTGGSGHAHHADATCAAAGIGASYAPPPLTSAPGLAPTAQVLHSGKAGAPESERAPPDLAELQLLRI</sequence>
<reference evidence="2 3" key="1">
    <citation type="submission" date="2022-10" db="EMBL/GenBank/DDBJ databases">
        <authorList>
            <person name="Xie J."/>
            <person name="Shen N."/>
        </authorList>
    </citation>
    <scope>NUCLEOTIDE SEQUENCE [LARGE SCALE GENOMIC DNA]</scope>
    <source>
        <strain evidence="2 3">DSM 41681</strain>
    </source>
</reference>
<dbReference type="InterPro" id="IPR046151">
    <property type="entry name" value="DUF6153"/>
</dbReference>
<comment type="caution">
    <text evidence="2">The sequence shown here is derived from an EMBL/GenBank/DDBJ whole genome shotgun (WGS) entry which is preliminary data.</text>
</comment>
<dbReference type="Proteomes" id="UP001352223">
    <property type="component" value="Unassembled WGS sequence"/>
</dbReference>
<name>A0ABU6CLG7_9ACTN</name>
<protein>
    <submittedName>
        <fullName evidence="2">DUF6153 family protein</fullName>
    </submittedName>
</protein>
<organism evidence="2 3">
    <name type="scientific">Streptomyces kunmingensis</name>
    <dbReference type="NCBI Taxonomy" id="68225"/>
    <lineage>
        <taxon>Bacteria</taxon>
        <taxon>Bacillati</taxon>
        <taxon>Actinomycetota</taxon>
        <taxon>Actinomycetes</taxon>
        <taxon>Kitasatosporales</taxon>
        <taxon>Streptomycetaceae</taxon>
        <taxon>Streptomyces</taxon>
    </lineage>
</organism>
<keyword evidence="3" id="KW-1185">Reference proteome</keyword>
<accession>A0ABU6CLG7</accession>
<dbReference type="RefSeq" id="WP_324772981.1">
    <property type="nucleotide sequence ID" value="NZ_BAAATS010000013.1"/>
</dbReference>
<dbReference type="Pfam" id="PF19650">
    <property type="entry name" value="DUF6153"/>
    <property type="match status" value="1"/>
</dbReference>
<gene>
    <name evidence="2" type="ORF">OKJ48_33250</name>
</gene>
<evidence type="ECO:0000256" key="1">
    <source>
        <dbReference type="SAM" id="MobiDB-lite"/>
    </source>
</evidence>
<evidence type="ECO:0000313" key="2">
    <source>
        <dbReference type="EMBL" id="MEB3965061.1"/>
    </source>
</evidence>
<feature type="region of interest" description="Disordered" evidence="1">
    <location>
        <begin position="38"/>
        <end position="61"/>
    </location>
</feature>
<proteinExistence type="predicted"/>